<name>A0ABV9XW42_9PSEU</name>
<comment type="caution">
    <text evidence="2">The sequence shown here is derived from an EMBL/GenBank/DDBJ whole genome shotgun (WGS) entry which is preliminary data.</text>
</comment>
<evidence type="ECO:0000256" key="1">
    <source>
        <dbReference type="SAM" id="MobiDB-lite"/>
    </source>
</evidence>
<organism evidence="2 3">
    <name type="scientific">Saccharothrix xinjiangensis</name>
    <dbReference type="NCBI Taxonomy" id="204798"/>
    <lineage>
        <taxon>Bacteria</taxon>
        <taxon>Bacillati</taxon>
        <taxon>Actinomycetota</taxon>
        <taxon>Actinomycetes</taxon>
        <taxon>Pseudonocardiales</taxon>
        <taxon>Pseudonocardiaceae</taxon>
        <taxon>Saccharothrix</taxon>
    </lineage>
</organism>
<accession>A0ABV9XW42</accession>
<dbReference type="EMBL" id="JBHSJB010000011">
    <property type="protein sequence ID" value="MFC5054351.1"/>
    <property type="molecule type" value="Genomic_DNA"/>
</dbReference>
<evidence type="ECO:0000313" key="3">
    <source>
        <dbReference type="Proteomes" id="UP001595833"/>
    </source>
</evidence>
<feature type="region of interest" description="Disordered" evidence="1">
    <location>
        <begin position="108"/>
        <end position="148"/>
    </location>
</feature>
<dbReference type="Pfam" id="PF18934">
    <property type="entry name" value="DUF5682"/>
    <property type="match status" value="1"/>
</dbReference>
<reference evidence="3" key="1">
    <citation type="journal article" date="2019" name="Int. J. Syst. Evol. Microbiol.">
        <title>The Global Catalogue of Microorganisms (GCM) 10K type strain sequencing project: providing services to taxonomists for standard genome sequencing and annotation.</title>
        <authorList>
            <consortium name="The Broad Institute Genomics Platform"/>
            <consortium name="The Broad Institute Genome Sequencing Center for Infectious Disease"/>
            <person name="Wu L."/>
            <person name="Ma J."/>
        </authorList>
    </citation>
    <scope>NUCLEOTIDE SEQUENCE [LARGE SCALE GENOMIC DNA]</scope>
    <source>
        <strain evidence="3">KCTC 12848</strain>
    </source>
</reference>
<dbReference type="RefSeq" id="WP_380646227.1">
    <property type="nucleotide sequence ID" value="NZ_JBHSJB010000011.1"/>
</dbReference>
<keyword evidence="3" id="KW-1185">Reference proteome</keyword>
<feature type="non-terminal residue" evidence="2">
    <location>
        <position position="148"/>
    </location>
</feature>
<protein>
    <submittedName>
        <fullName evidence="2">DUF5682 family protein</fullName>
    </submittedName>
</protein>
<feature type="compositionally biased region" description="Pro residues" evidence="1">
    <location>
        <begin position="114"/>
        <end position="148"/>
    </location>
</feature>
<evidence type="ECO:0000313" key="2">
    <source>
        <dbReference type="EMBL" id="MFC5054351.1"/>
    </source>
</evidence>
<dbReference type="Proteomes" id="UP001595833">
    <property type="component" value="Unassembled WGS sequence"/>
</dbReference>
<sequence length="148" mass="15755">MAREQPLPERVALLGIRHHGPGSARMVVAALEAVRPEVVLIEGPPEGDALLPHVPHLTPPVALLLHDEAEPASAAFWPFAEFSPEWRAMTWAHEHDVPVRFFDLPAAASLTDAPTPPPAPSDPPPSPPTSLFPTSSPPPTSPLPTSPL</sequence>
<dbReference type="InterPro" id="IPR043737">
    <property type="entry name" value="DUF5682"/>
</dbReference>
<proteinExistence type="predicted"/>
<gene>
    <name evidence="2" type="ORF">ACFPFM_11350</name>
</gene>